<sequence>MPWPAKSPELSPIENLWGDFGLAVYENGRQF</sequence>
<evidence type="ECO:0000313" key="2">
    <source>
        <dbReference type="Proteomes" id="UP001146120"/>
    </source>
</evidence>
<accession>A0AAV2Z6Z2</accession>
<dbReference type="InterPro" id="IPR036397">
    <property type="entry name" value="RNaseH_sf"/>
</dbReference>
<proteinExistence type="predicted"/>
<keyword evidence="2" id="KW-1185">Reference proteome</keyword>
<name>A0AAV2Z6Z2_9STRA</name>
<organism evidence="1 2">
    <name type="scientific">Lagenidium giganteum</name>
    <dbReference type="NCBI Taxonomy" id="4803"/>
    <lineage>
        <taxon>Eukaryota</taxon>
        <taxon>Sar</taxon>
        <taxon>Stramenopiles</taxon>
        <taxon>Oomycota</taxon>
        <taxon>Peronosporomycetes</taxon>
        <taxon>Pythiales</taxon>
        <taxon>Pythiaceae</taxon>
    </lineage>
</organism>
<reference evidence="1" key="1">
    <citation type="submission" date="2022-11" db="EMBL/GenBank/DDBJ databases">
        <authorList>
            <person name="Morgan W.R."/>
            <person name="Tartar A."/>
        </authorList>
    </citation>
    <scope>NUCLEOTIDE SEQUENCE</scope>
    <source>
        <strain evidence="1">ARSEF 373</strain>
    </source>
</reference>
<dbReference type="GO" id="GO:0003676">
    <property type="term" value="F:nucleic acid binding"/>
    <property type="evidence" value="ECO:0007669"/>
    <property type="project" value="InterPro"/>
</dbReference>
<dbReference type="AlphaFoldDB" id="A0AAV2Z6Z2"/>
<evidence type="ECO:0000313" key="1">
    <source>
        <dbReference type="EMBL" id="DBA00410.1"/>
    </source>
</evidence>
<dbReference type="Gene3D" id="3.30.420.10">
    <property type="entry name" value="Ribonuclease H-like superfamily/Ribonuclease H"/>
    <property type="match status" value="1"/>
</dbReference>
<dbReference type="EMBL" id="DAKRPA010000064">
    <property type="protein sequence ID" value="DBA00410.1"/>
    <property type="molecule type" value="Genomic_DNA"/>
</dbReference>
<reference evidence="1" key="2">
    <citation type="journal article" date="2023" name="Microbiol Resour">
        <title>Decontamination and Annotation of the Draft Genome Sequence of the Oomycete Lagenidium giganteum ARSEF 373.</title>
        <authorList>
            <person name="Morgan W.R."/>
            <person name="Tartar A."/>
        </authorList>
    </citation>
    <scope>NUCLEOTIDE SEQUENCE</scope>
    <source>
        <strain evidence="1">ARSEF 373</strain>
    </source>
</reference>
<protein>
    <submittedName>
        <fullName evidence="1">Uncharacterized protein</fullName>
    </submittedName>
</protein>
<comment type="caution">
    <text evidence="1">The sequence shown here is derived from an EMBL/GenBank/DDBJ whole genome shotgun (WGS) entry which is preliminary data.</text>
</comment>
<dbReference type="Proteomes" id="UP001146120">
    <property type="component" value="Unassembled WGS sequence"/>
</dbReference>
<gene>
    <name evidence="1" type="ORF">N0F65_012941</name>
</gene>